<evidence type="ECO:0000256" key="11">
    <source>
        <dbReference type="ARBA" id="ARBA00023242"/>
    </source>
</evidence>
<gene>
    <name evidence="18" type="primary">LOC108567342</name>
</gene>
<dbReference type="PANTHER" id="PTHR13096">
    <property type="entry name" value="MINA53 MYC INDUCED NUCLEAR ANTIGEN"/>
    <property type="match status" value="1"/>
</dbReference>
<dbReference type="Proteomes" id="UP000695000">
    <property type="component" value="Unplaced"/>
</dbReference>
<feature type="compositionally biased region" description="Basic residues" evidence="15">
    <location>
        <begin position="34"/>
        <end position="52"/>
    </location>
</feature>
<dbReference type="Gene3D" id="3.90.930.40">
    <property type="match status" value="1"/>
</dbReference>
<comment type="subcellular location">
    <subcellularLocation>
        <location evidence="1 14">Nucleus</location>
    </subcellularLocation>
</comment>
<keyword evidence="7 14" id="KW-0560">Oxidoreductase</keyword>
<keyword evidence="8 14" id="KW-0408">Iron</keyword>
<dbReference type="PROSITE" id="PS51184">
    <property type="entry name" value="JMJC"/>
    <property type="match status" value="1"/>
</dbReference>
<feature type="region of interest" description="Disordered" evidence="15">
    <location>
        <begin position="17"/>
        <end position="92"/>
    </location>
</feature>
<keyword evidence="3" id="KW-0678">Repressor</keyword>
<evidence type="ECO:0000256" key="3">
    <source>
        <dbReference type="ARBA" id="ARBA00022491"/>
    </source>
</evidence>
<accession>A0ABM1N8U1</accession>
<comment type="catalytic activity">
    <reaction evidence="13 14">
        <text>N(6),N(6)-dimethyl-L-lysyl(36)-[histone H3] + 2 2-oxoglutarate + 2 O2 = L-lysyl(36)-[histone H3] + 2 formaldehyde + 2 succinate + 2 CO2</text>
        <dbReference type="Rhea" id="RHEA:42032"/>
        <dbReference type="Rhea" id="RHEA-COMP:9785"/>
        <dbReference type="Rhea" id="RHEA-COMP:9787"/>
        <dbReference type="ChEBI" id="CHEBI:15379"/>
        <dbReference type="ChEBI" id="CHEBI:16526"/>
        <dbReference type="ChEBI" id="CHEBI:16810"/>
        <dbReference type="ChEBI" id="CHEBI:16842"/>
        <dbReference type="ChEBI" id="CHEBI:29969"/>
        <dbReference type="ChEBI" id="CHEBI:30031"/>
        <dbReference type="ChEBI" id="CHEBI:61976"/>
        <dbReference type="EC" id="1.14.11.27"/>
    </reaction>
</comment>
<dbReference type="Gene3D" id="2.60.120.650">
    <property type="entry name" value="Cupin"/>
    <property type="match status" value="1"/>
</dbReference>
<dbReference type="Gene3D" id="1.10.10.1500">
    <property type="entry name" value="JmjC domain-containing ribosomal oxygenase (ROX), dimer domain"/>
    <property type="match status" value="1"/>
</dbReference>
<dbReference type="InterPro" id="IPR039994">
    <property type="entry name" value="NO66-like"/>
</dbReference>
<dbReference type="GeneID" id="108567342"/>
<keyword evidence="10 14" id="KW-0804">Transcription</keyword>
<evidence type="ECO:0000256" key="5">
    <source>
        <dbReference type="ARBA" id="ARBA00022853"/>
    </source>
</evidence>
<dbReference type="SUPFAM" id="SSF51197">
    <property type="entry name" value="Clavaminate synthase-like"/>
    <property type="match status" value="1"/>
</dbReference>
<keyword evidence="6 14" id="KW-0223">Dioxygenase</keyword>
<feature type="domain" description="JmjC" evidence="16">
    <location>
        <begin position="232"/>
        <end position="373"/>
    </location>
</feature>
<evidence type="ECO:0000313" key="18">
    <source>
        <dbReference type="RefSeq" id="XP_017783241.1"/>
    </source>
</evidence>
<keyword evidence="17" id="KW-1185">Reference proteome</keyword>
<sequence length="586" mass="67446">MKVEDLAQVSAFAKYKENGSKNKSQKVSNAGIVKKSKKQLKKQQLKKALQQKKNKDIAEKEPKVQVTPKNSSSKEVKQNKKSKKKPVKQIIEVEDSDDEEIPQLIEPFIEVEEATPETDLSGFLKQTPNISFPKKTETLLKWLLHPILPKDFFEDYWEESPLYIKHNNEKYFSQILTSSDIDLMLREHPLYFSRNVDMVIYKDGSRITENPVGRARASIVWDAYAAGYSIRILNPQTYNIKVQLLLSTLQEYFGTMVGANVYLTPAGSQGFAPHYDDIEAFVIQLEGRKHWKLYKPVNDDSNLARFSSNDFKREELGEPLIEVTLNAGDLLYFPRGVVHEAKTDDEMHSLHVTLSTYQRTAYADLLEELLPQALQRAAANNIEYRKGLPIGYLKHMGAFNSDNSEVRQQIEKNVCKLIKMLPTYACTPTAVDKLGRKFMHDAVPPVLDLQEKECSSMYDGDKLYKGRLVERAEITPDTEIRILRYYAVRLVVENQEVNLYYCTENSKVYHEEEQQYITIDADMIPIVVDLIKSYPKFLPVENLPCDDMEKKMSFITTLWDYGIIVTNERLEINEDDDITDTDSSDD</sequence>
<comment type="function">
    <text evidence="12">Oxygenase that can act as both a histone lysine demethylase and a ribosomal histidine hydroxylase. Specifically demethylates 'Lys-4' (H3K4me) and 'Lys-36' (H3K36me) of histone H3, thereby playing a central role in histone code.</text>
</comment>
<evidence type="ECO:0000256" key="2">
    <source>
        <dbReference type="ARBA" id="ARBA00010309"/>
    </source>
</evidence>
<organism evidence="17 18">
    <name type="scientific">Nicrophorus vespilloides</name>
    <name type="common">Boreal carrion beetle</name>
    <dbReference type="NCBI Taxonomy" id="110193"/>
    <lineage>
        <taxon>Eukaryota</taxon>
        <taxon>Metazoa</taxon>
        <taxon>Ecdysozoa</taxon>
        <taxon>Arthropoda</taxon>
        <taxon>Hexapoda</taxon>
        <taxon>Insecta</taxon>
        <taxon>Pterygota</taxon>
        <taxon>Neoptera</taxon>
        <taxon>Endopterygota</taxon>
        <taxon>Coleoptera</taxon>
        <taxon>Polyphaga</taxon>
        <taxon>Staphyliniformia</taxon>
        <taxon>Silphidae</taxon>
        <taxon>Nicrophorinae</taxon>
        <taxon>Nicrophorus</taxon>
    </lineage>
</organism>
<evidence type="ECO:0000313" key="17">
    <source>
        <dbReference type="Proteomes" id="UP000695000"/>
    </source>
</evidence>
<dbReference type="PANTHER" id="PTHR13096:SF8">
    <property type="entry name" value="RIBOSOMAL OXYGENASE 1"/>
    <property type="match status" value="1"/>
</dbReference>
<evidence type="ECO:0000256" key="13">
    <source>
        <dbReference type="ARBA" id="ARBA00047915"/>
    </source>
</evidence>
<protein>
    <recommendedName>
        <fullName evidence="14">Bifunctional lysine-specific demethylase and histidyl-hydroxylase</fullName>
        <ecNumber evidence="14">1.14.11.27</ecNumber>
    </recommendedName>
</protein>
<evidence type="ECO:0000259" key="16">
    <source>
        <dbReference type="PROSITE" id="PS51184"/>
    </source>
</evidence>
<keyword evidence="5" id="KW-0156">Chromatin regulator</keyword>
<reference evidence="18" key="1">
    <citation type="submission" date="2025-08" db="UniProtKB">
        <authorList>
            <consortium name="RefSeq"/>
        </authorList>
    </citation>
    <scope>IDENTIFICATION</scope>
    <source>
        <tissue evidence="18">Whole Larva</tissue>
    </source>
</reference>
<keyword evidence="11 14" id="KW-0539">Nucleus</keyword>
<evidence type="ECO:0000256" key="8">
    <source>
        <dbReference type="ARBA" id="ARBA00023004"/>
    </source>
</evidence>
<comment type="cofactor">
    <cofactor evidence="14">
        <name>Fe(2+)</name>
        <dbReference type="ChEBI" id="CHEBI:29033"/>
    </cofactor>
    <text evidence="14">Binds 1 Fe(2+) ion per subunit.</text>
</comment>
<dbReference type="InterPro" id="IPR049043">
    <property type="entry name" value="WHD_RIOX1"/>
</dbReference>
<evidence type="ECO:0000256" key="9">
    <source>
        <dbReference type="ARBA" id="ARBA00023015"/>
    </source>
</evidence>
<proteinExistence type="inferred from homology"/>
<dbReference type="Pfam" id="PF08007">
    <property type="entry name" value="JmjC_2"/>
    <property type="match status" value="1"/>
</dbReference>
<feature type="compositionally biased region" description="Basic and acidic residues" evidence="15">
    <location>
        <begin position="53"/>
        <end position="63"/>
    </location>
</feature>
<dbReference type="InterPro" id="IPR003347">
    <property type="entry name" value="JmjC_dom"/>
</dbReference>
<evidence type="ECO:0000256" key="4">
    <source>
        <dbReference type="ARBA" id="ARBA00022723"/>
    </source>
</evidence>
<name>A0ABM1N8U1_NICVS</name>
<evidence type="ECO:0000256" key="10">
    <source>
        <dbReference type="ARBA" id="ARBA00023163"/>
    </source>
</evidence>
<evidence type="ECO:0000256" key="1">
    <source>
        <dbReference type="ARBA" id="ARBA00004123"/>
    </source>
</evidence>
<evidence type="ECO:0000256" key="6">
    <source>
        <dbReference type="ARBA" id="ARBA00022964"/>
    </source>
</evidence>
<evidence type="ECO:0000256" key="7">
    <source>
        <dbReference type="ARBA" id="ARBA00023002"/>
    </source>
</evidence>
<evidence type="ECO:0000256" key="14">
    <source>
        <dbReference type="RuleBase" id="RU366061"/>
    </source>
</evidence>
<dbReference type="RefSeq" id="XP_017783241.1">
    <property type="nucleotide sequence ID" value="XM_017927752.1"/>
</dbReference>
<comment type="similarity">
    <text evidence="2">Belongs to the ROX family. NO66 subfamily.</text>
</comment>
<evidence type="ECO:0000256" key="15">
    <source>
        <dbReference type="SAM" id="MobiDB-lite"/>
    </source>
</evidence>
<keyword evidence="9 14" id="KW-0805">Transcription regulation</keyword>
<dbReference type="Pfam" id="PF21233">
    <property type="entry name" value="WHD_RIOX1"/>
    <property type="match status" value="1"/>
</dbReference>
<keyword evidence="4 14" id="KW-0479">Metal-binding</keyword>
<evidence type="ECO:0000256" key="12">
    <source>
        <dbReference type="ARBA" id="ARBA00025670"/>
    </source>
</evidence>
<dbReference type="EC" id="1.14.11.27" evidence="14"/>